<dbReference type="InterPro" id="IPR013482">
    <property type="entry name" value="Molybde_CF_guanTrfase"/>
</dbReference>
<dbReference type="EMBL" id="JAQIBD010000004">
    <property type="protein sequence ID" value="MDM5272607.1"/>
    <property type="molecule type" value="Genomic_DNA"/>
</dbReference>
<dbReference type="InterPro" id="IPR025877">
    <property type="entry name" value="MobA-like_NTP_Trfase"/>
</dbReference>
<name>A0ABT7R0J9_9BACT</name>
<keyword evidence="7 8" id="KW-0501">Molybdenum cofactor biosynthesis</keyword>
<dbReference type="GO" id="GO:0061603">
    <property type="term" value="F:molybdenum cofactor guanylyltransferase activity"/>
    <property type="evidence" value="ECO:0007669"/>
    <property type="project" value="UniProtKB-EC"/>
</dbReference>
<proteinExistence type="inferred from homology"/>
<reference evidence="10" key="1">
    <citation type="submission" date="2023-01" db="EMBL/GenBank/DDBJ databases">
        <title>Sulfurovum sp. zt1-1 genome assembly.</title>
        <authorList>
            <person name="Wang J."/>
        </authorList>
    </citation>
    <scope>NUCLEOTIDE SEQUENCE</scope>
    <source>
        <strain evidence="10">Zt1-1</strain>
    </source>
</reference>
<evidence type="ECO:0000256" key="1">
    <source>
        <dbReference type="ARBA" id="ARBA00022490"/>
    </source>
</evidence>
<evidence type="ECO:0000256" key="8">
    <source>
        <dbReference type="HAMAP-Rule" id="MF_00316"/>
    </source>
</evidence>
<dbReference type="RefSeq" id="WP_289414434.1">
    <property type="nucleotide sequence ID" value="NZ_JAQIBD010000004.1"/>
</dbReference>
<comment type="function">
    <text evidence="8">Transfers a GMP moiety from GTP to Mo-molybdopterin (Mo-MPT) cofactor (Moco or molybdenum cofactor) to form Mo-molybdopterin guanine dinucleotide (Mo-MGD) cofactor.</text>
</comment>
<feature type="binding site" evidence="8">
    <location>
        <position position="21"/>
    </location>
    <ligand>
        <name>GTP</name>
        <dbReference type="ChEBI" id="CHEBI:37565"/>
    </ligand>
</feature>
<protein>
    <recommendedName>
        <fullName evidence="8">Probable molybdenum cofactor guanylyltransferase</fullName>
        <shortName evidence="8">MoCo guanylyltransferase</shortName>
        <ecNumber evidence="8">2.7.7.77</ecNumber>
    </recommendedName>
    <alternativeName>
        <fullName evidence="8">GTP:molybdopterin guanylyltransferase</fullName>
    </alternativeName>
    <alternativeName>
        <fullName evidence="8">Mo-MPT guanylyltransferase</fullName>
    </alternativeName>
    <alternativeName>
        <fullName evidence="8">Molybdopterin guanylyltransferase</fullName>
    </alternativeName>
    <alternativeName>
        <fullName evidence="8">Molybdopterin-guanine dinucleotide synthase</fullName>
        <shortName evidence="8">MGD synthase</shortName>
    </alternativeName>
</protein>
<comment type="domain">
    <text evidence="8">The N-terminal domain determines nucleotide recognition and specific binding, while the C-terminal domain determines the specific binding to the target protein.</text>
</comment>
<evidence type="ECO:0000256" key="6">
    <source>
        <dbReference type="ARBA" id="ARBA00023134"/>
    </source>
</evidence>
<keyword evidence="10" id="KW-0548">Nucleotidyltransferase</keyword>
<feature type="binding site" evidence="8">
    <location>
        <position position="94"/>
    </location>
    <ligand>
        <name>Mg(2+)</name>
        <dbReference type="ChEBI" id="CHEBI:18420"/>
    </ligand>
</feature>
<dbReference type="CDD" id="cd02503">
    <property type="entry name" value="MobA"/>
    <property type="match status" value="1"/>
</dbReference>
<evidence type="ECO:0000259" key="9">
    <source>
        <dbReference type="Pfam" id="PF12804"/>
    </source>
</evidence>
<keyword evidence="4 8" id="KW-0547">Nucleotide-binding</keyword>
<dbReference type="NCBIfam" id="NF001837">
    <property type="entry name" value="PRK00560.1"/>
    <property type="match status" value="1"/>
</dbReference>
<accession>A0ABT7R0J9</accession>
<dbReference type="SUPFAM" id="SSF53448">
    <property type="entry name" value="Nucleotide-diphospho-sugar transferases"/>
    <property type="match status" value="1"/>
</dbReference>
<evidence type="ECO:0000313" key="10">
    <source>
        <dbReference type="EMBL" id="MDM5272607.1"/>
    </source>
</evidence>
<dbReference type="Gene3D" id="3.90.550.10">
    <property type="entry name" value="Spore Coat Polysaccharide Biosynthesis Protein SpsA, Chain A"/>
    <property type="match status" value="1"/>
</dbReference>
<dbReference type="EC" id="2.7.7.77" evidence="8"/>
<evidence type="ECO:0000256" key="7">
    <source>
        <dbReference type="ARBA" id="ARBA00023150"/>
    </source>
</evidence>
<gene>
    <name evidence="8 10" type="primary">mobA</name>
    <name evidence="10" type="ORF">PGH07_10535</name>
</gene>
<keyword evidence="11" id="KW-1185">Reference proteome</keyword>
<dbReference type="PANTHER" id="PTHR19136:SF81">
    <property type="entry name" value="MOLYBDENUM COFACTOR GUANYLYLTRANSFERASE"/>
    <property type="match status" value="1"/>
</dbReference>
<evidence type="ECO:0000256" key="3">
    <source>
        <dbReference type="ARBA" id="ARBA00022723"/>
    </source>
</evidence>
<comment type="caution">
    <text evidence="10">The sequence shown here is derived from an EMBL/GenBank/DDBJ whole genome shotgun (WGS) entry which is preliminary data.</text>
</comment>
<feature type="domain" description="MobA-like NTP transferase" evidence="9">
    <location>
        <begin position="6"/>
        <end position="156"/>
    </location>
</feature>
<evidence type="ECO:0000313" key="11">
    <source>
        <dbReference type="Proteomes" id="UP001169069"/>
    </source>
</evidence>
<feature type="binding site" evidence="8">
    <location>
        <begin position="9"/>
        <end position="11"/>
    </location>
    <ligand>
        <name>GTP</name>
        <dbReference type="ChEBI" id="CHEBI:37565"/>
    </ligand>
</feature>
<dbReference type="PANTHER" id="PTHR19136">
    <property type="entry name" value="MOLYBDENUM COFACTOR GUANYLYLTRANSFERASE"/>
    <property type="match status" value="1"/>
</dbReference>
<evidence type="ECO:0000256" key="2">
    <source>
        <dbReference type="ARBA" id="ARBA00022679"/>
    </source>
</evidence>
<comment type="subcellular location">
    <subcellularLocation>
        <location evidence="8">Cytoplasm</location>
    </subcellularLocation>
</comment>
<evidence type="ECO:0000256" key="4">
    <source>
        <dbReference type="ARBA" id="ARBA00022741"/>
    </source>
</evidence>
<dbReference type="Proteomes" id="UP001169069">
    <property type="component" value="Unassembled WGS sequence"/>
</dbReference>
<sequence>MYKMSVIIFAGGKSSRMGKDKSQLAFAGYSSLSEYQYHRLGTLFEKVYLSAKSDKFEFGCEVIADNYEVHSPLAALISVFEKLDVPEVFILSVDAPFVDEHVIDTLMNEERKEYDIVIAESPNGLEPLCGIYRRSILPEATKMLKSDNHRLTTLLENVETKKVRFTDKEPFLNLNHPEEYQEALRRLL</sequence>
<organism evidence="10 11">
    <name type="scientific">Sulfurovum zhangzhouensis</name>
    <dbReference type="NCBI Taxonomy" id="3019067"/>
    <lineage>
        <taxon>Bacteria</taxon>
        <taxon>Pseudomonadati</taxon>
        <taxon>Campylobacterota</taxon>
        <taxon>Epsilonproteobacteria</taxon>
        <taxon>Campylobacterales</taxon>
        <taxon>Sulfurovaceae</taxon>
        <taxon>Sulfurovum</taxon>
    </lineage>
</organism>
<keyword evidence="1 8" id="KW-0963">Cytoplasm</keyword>
<comment type="catalytic activity">
    <reaction evidence="8">
        <text>Mo-molybdopterin + GTP + H(+) = Mo-molybdopterin guanine dinucleotide + diphosphate</text>
        <dbReference type="Rhea" id="RHEA:34243"/>
        <dbReference type="ChEBI" id="CHEBI:15378"/>
        <dbReference type="ChEBI" id="CHEBI:33019"/>
        <dbReference type="ChEBI" id="CHEBI:37565"/>
        <dbReference type="ChEBI" id="CHEBI:71302"/>
        <dbReference type="ChEBI" id="CHEBI:71310"/>
        <dbReference type="EC" id="2.7.7.77"/>
    </reaction>
</comment>
<feature type="binding site" evidence="8">
    <location>
        <position position="65"/>
    </location>
    <ligand>
        <name>GTP</name>
        <dbReference type="ChEBI" id="CHEBI:37565"/>
    </ligand>
</feature>
<keyword evidence="2 8" id="KW-0808">Transferase</keyword>
<dbReference type="HAMAP" id="MF_00316">
    <property type="entry name" value="MobA"/>
    <property type="match status" value="1"/>
</dbReference>
<keyword evidence="5 8" id="KW-0460">Magnesium</keyword>
<keyword evidence="6 8" id="KW-0342">GTP-binding</keyword>
<dbReference type="Pfam" id="PF12804">
    <property type="entry name" value="NTP_transf_3"/>
    <property type="match status" value="1"/>
</dbReference>
<dbReference type="InterPro" id="IPR029044">
    <property type="entry name" value="Nucleotide-diphossugar_trans"/>
</dbReference>
<evidence type="ECO:0000256" key="5">
    <source>
        <dbReference type="ARBA" id="ARBA00022842"/>
    </source>
</evidence>
<comment type="caution">
    <text evidence="8">Lacks conserved residue(s) required for the propagation of feature annotation.</text>
</comment>
<keyword evidence="3 8" id="KW-0479">Metal-binding</keyword>
<comment type="similarity">
    <text evidence="8">Belongs to the MobA family.</text>
</comment>
<feature type="binding site" evidence="8">
    <location>
        <position position="94"/>
    </location>
    <ligand>
        <name>GTP</name>
        <dbReference type="ChEBI" id="CHEBI:37565"/>
    </ligand>
</feature>
<comment type="cofactor">
    <cofactor evidence="8">
        <name>Mg(2+)</name>
        <dbReference type="ChEBI" id="CHEBI:18420"/>
    </cofactor>
</comment>